<sequence>MTQSAPPVRTYDESLLLPVDLASVAWGRTWVRQFLRDYPEVQTGGIGPGQPTRGAVWPEFSRSDAALNAALYLDSVLLDVGGTLTPFYRPHFTAARLYLGDPNVWRTRNVEGSSETRRDPGEIIRMWLNQGRAFDALFPTGTPLPPFELQEIETASTASDYFSPSIPLIVGGL</sequence>
<keyword evidence="2" id="KW-1185">Reference proteome</keyword>
<evidence type="ECO:0000313" key="1">
    <source>
        <dbReference type="EMBL" id="GGR00269.1"/>
    </source>
</evidence>
<evidence type="ECO:0000313" key="2">
    <source>
        <dbReference type="Proteomes" id="UP000603865"/>
    </source>
</evidence>
<comment type="caution">
    <text evidence="1">The sequence shown here is derived from an EMBL/GenBank/DDBJ whole genome shotgun (WGS) entry which is preliminary data.</text>
</comment>
<reference evidence="1" key="1">
    <citation type="journal article" date="2014" name="Int. J. Syst. Evol. Microbiol.">
        <title>Complete genome sequence of Corynebacterium casei LMG S-19264T (=DSM 44701T), isolated from a smear-ripened cheese.</title>
        <authorList>
            <consortium name="US DOE Joint Genome Institute (JGI-PGF)"/>
            <person name="Walter F."/>
            <person name="Albersmeier A."/>
            <person name="Kalinowski J."/>
            <person name="Ruckert C."/>
        </authorList>
    </citation>
    <scope>NUCLEOTIDE SEQUENCE</scope>
    <source>
        <strain evidence="1">JCM 31311</strain>
    </source>
</reference>
<gene>
    <name evidence="1" type="ORF">GCM10008957_11280</name>
</gene>
<proteinExistence type="predicted"/>
<accession>A0A918F4E1</accession>
<dbReference type="AlphaFoldDB" id="A0A918F4E1"/>
<organism evidence="1 2">
    <name type="scientific">Deinococcus ruber</name>
    <dbReference type="NCBI Taxonomy" id="1848197"/>
    <lineage>
        <taxon>Bacteria</taxon>
        <taxon>Thermotogati</taxon>
        <taxon>Deinococcota</taxon>
        <taxon>Deinococci</taxon>
        <taxon>Deinococcales</taxon>
        <taxon>Deinococcaceae</taxon>
        <taxon>Deinococcus</taxon>
    </lineage>
</organism>
<protein>
    <submittedName>
        <fullName evidence="1">Uncharacterized protein</fullName>
    </submittedName>
</protein>
<dbReference type="RefSeq" id="WP_189088547.1">
    <property type="nucleotide sequence ID" value="NZ_BMQL01000004.1"/>
</dbReference>
<dbReference type="EMBL" id="BMQL01000004">
    <property type="protein sequence ID" value="GGR00269.1"/>
    <property type="molecule type" value="Genomic_DNA"/>
</dbReference>
<reference evidence="1" key="2">
    <citation type="submission" date="2020-09" db="EMBL/GenBank/DDBJ databases">
        <authorList>
            <person name="Sun Q."/>
            <person name="Ohkuma M."/>
        </authorList>
    </citation>
    <scope>NUCLEOTIDE SEQUENCE</scope>
    <source>
        <strain evidence="1">JCM 31311</strain>
    </source>
</reference>
<name>A0A918F4E1_9DEIO</name>
<dbReference type="Proteomes" id="UP000603865">
    <property type="component" value="Unassembled WGS sequence"/>
</dbReference>